<dbReference type="EMBL" id="MW980071">
    <property type="protein sequence ID" value="QXV74723.1"/>
    <property type="molecule type" value="Genomic_DNA"/>
</dbReference>
<dbReference type="GeneID" id="77934204"/>
<keyword evidence="2" id="KW-1185">Reference proteome</keyword>
<dbReference type="KEGG" id="vg:77934204"/>
<dbReference type="Proteomes" id="UP000828722">
    <property type="component" value="Segment"/>
</dbReference>
<evidence type="ECO:0000313" key="2">
    <source>
        <dbReference type="Proteomes" id="UP000828722"/>
    </source>
</evidence>
<name>A0AAE8AY56_9CAUD</name>
<reference evidence="1 2" key="1">
    <citation type="submission" date="2021-04" db="EMBL/GenBank/DDBJ databases">
        <title>The Hidden Diversity of Double-Stranded DNA Phages in the Symbiotic Bacterium Rhizobium.</title>
        <authorList>
            <person name="Santamaria R.I."/>
            <person name="Bustos P."/>
            <person name="Cauwenberghe J.V."/>
            <person name="Gonzalez V."/>
        </authorList>
    </citation>
    <scope>NUCLEOTIDE SEQUENCE [LARGE SCALE GENOMIC DNA]</scope>
</reference>
<sequence length="152" mass="18066">MRQSLRSTSSTKRIRVGHSDKGYLYRYDTSWSSDWVHTRQPIFQCWEYPIISVTPHTYLIYDGAQNRRIYKNNSRGWAHANEVDAREHFVKRKLNQYYIIAAQLEDAATVLRAIMEDWGKDVGDLPDRKTIHEVFQEELQMQLMEERTLEGI</sequence>
<proteinExistence type="predicted"/>
<evidence type="ECO:0000313" key="1">
    <source>
        <dbReference type="EMBL" id="QXV74723.1"/>
    </source>
</evidence>
<organism evidence="1 2">
    <name type="scientific">Rhizobium phage RHEph22</name>
    <dbReference type="NCBI Taxonomy" id="2836135"/>
    <lineage>
        <taxon>Viruses</taxon>
        <taxon>Duplodnaviria</taxon>
        <taxon>Heunggongvirae</taxon>
        <taxon>Uroviricota</taxon>
        <taxon>Caudoviricetes</taxon>
        <taxon>Schitoviridae</taxon>
        <taxon>Demetervirinae</taxon>
        <taxon>Acanvirus</taxon>
        <taxon>Acanvirus Rheph22</taxon>
    </lineage>
</organism>
<accession>A0AAE8AY56</accession>
<dbReference type="RefSeq" id="YP_010658261.1">
    <property type="nucleotide sequence ID" value="NC_070855.1"/>
</dbReference>
<protein>
    <submittedName>
        <fullName evidence="1">Uncharacterized protein</fullName>
    </submittedName>
</protein>